<dbReference type="RefSeq" id="WP_308482131.1">
    <property type="nucleotide sequence ID" value="NZ_OY726397.1"/>
</dbReference>
<gene>
    <name evidence="2" type="ORF">MU0053_001945</name>
</gene>
<reference evidence="2 3" key="1">
    <citation type="submission" date="2023-08" db="EMBL/GenBank/DDBJ databases">
        <authorList>
            <person name="Folkvardsen B D."/>
            <person name="Norman A."/>
        </authorList>
    </citation>
    <scope>NUCLEOTIDE SEQUENCE [LARGE SCALE GENOMIC DNA]</scope>
    <source>
        <strain evidence="2 3">Mu0053</strain>
    </source>
</reference>
<feature type="compositionally biased region" description="Low complexity" evidence="1">
    <location>
        <begin position="240"/>
        <end position="252"/>
    </location>
</feature>
<proteinExistence type="predicted"/>
<evidence type="ECO:0000256" key="1">
    <source>
        <dbReference type="SAM" id="MobiDB-lite"/>
    </source>
</evidence>
<protein>
    <submittedName>
        <fullName evidence="2">Uncharacterized protein</fullName>
    </submittedName>
</protein>
<feature type="region of interest" description="Disordered" evidence="1">
    <location>
        <begin position="232"/>
        <end position="252"/>
    </location>
</feature>
<dbReference type="EMBL" id="OY726397">
    <property type="protein sequence ID" value="CAJ1501510.1"/>
    <property type="molecule type" value="Genomic_DNA"/>
</dbReference>
<evidence type="ECO:0000313" key="2">
    <source>
        <dbReference type="EMBL" id="CAJ1501510.1"/>
    </source>
</evidence>
<keyword evidence="3" id="KW-1185">Reference proteome</keyword>
<accession>A0ABM9LMF2</accession>
<name>A0ABM9LMF2_9MYCO</name>
<sequence>MRQLDQFWHQARPLAYGAAGSYVVPLAIQRLAGDVELVEISSYRKRTLPAPEGRESHVYPTMRELCLEDFDKVGELAQVAPAPGLEFLLAQPLYIRNTILGNYATVHHRQDILDYASLAAEIGVLNSRSAADFLAAKHFIPGGIELGIYPKSWLVENLSKVEIVGRHFLTRFGRRLEKYNRFQIRAVGFLGERLGSFLLLRHLDQTFSRNIPVEVFGHATVMVGGDSKYTAGLADRPKGRSGSPGSRSGRVE</sequence>
<evidence type="ECO:0000313" key="3">
    <source>
        <dbReference type="Proteomes" id="UP001190465"/>
    </source>
</evidence>
<organism evidence="2 3">
    <name type="scientific">[Mycobacterium] burgundiense</name>
    <dbReference type="NCBI Taxonomy" id="3064286"/>
    <lineage>
        <taxon>Bacteria</taxon>
        <taxon>Bacillati</taxon>
        <taxon>Actinomycetota</taxon>
        <taxon>Actinomycetes</taxon>
        <taxon>Mycobacteriales</taxon>
        <taxon>Mycobacteriaceae</taxon>
        <taxon>Mycolicibacterium</taxon>
    </lineage>
</organism>
<dbReference type="Proteomes" id="UP001190465">
    <property type="component" value="Chromosome"/>
</dbReference>